<proteinExistence type="predicted"/>
<dbReference type="OrthoDB" id="9797415at2"/>
<dbReference type="InterPro" id="IPR036412">
    <property type="entry name" value="HAD-like_sf"/>
</dbReference>
<dbReference type="NCBIfam" id="TIGR01509">
    <property type="entry name" value="HAD-SF-IA-v3"/>
    <property type="match status" value="1"/>
</dbReference>
<dbReference type="SFLD" id="SFLDG01129">
    <property type="entry name" value="C1.5:_HAD__Beta-PGM__Phosphata"/>
    <property type="match status" value="1"/>
</dbReference>
<sequence length="204" mass="23609">MKINQIQWVFFDIGSTLVDESFALETQFKKTIEKHDISYDEFVSKIDEYTRLGKHGYREACKYYGLETKPWSSDKERLYCDTIEVLENLSKKVKLGIIANQLPGLKERLIKLKIADYFEVIVSSSDVQLEKPDHKIFEIALHDAKCESNEAIMIGDRIDNDILPAKQLGMNAIWVQRDFEMTDIGNLADKHVTSLREIIEIFVS</sequence>
<dbReference type="InterPro" id="IPR006439">
    <property type="entry name" value="HAD-SF_hydro_IA"/>
</dbReference>
<dbReference type="Gene3D" id="3.40.50.1000">
    <property type="entry name" value="HAD superfamily/HAD-like"/>
    <property type="match status" value="1"/>
</dbReference>
<dbReference type="PANTHER" id="PTHR46470:SF2">
    <property type="entry name" value="GLYCERALDEHYDE 3-PHOSPHATE PHOSPHATASE"/>
    <property type="match status" value="1"/>
</dbReference>
<dbReference type="PANTHER" id="PTHR46470">
    <property type="entry name" value="N-ACYLNEURAMINATE-9-PHOSPHATASE"/>
    <property type="match status" value="1"/>
</dbReference>
<evidence type="ECO:0000256" key="1">
    <source>
        <dbReference type="ARBA" id="ARBA00001946"/>
    </source>
</evidence>
<dbReference type="InterPro" id="IPR023214">
    <property type="entry name" value="HAD_sf"/>
</dbReference>
<gene>
    <name evidence="5" type="ORF">SAMN02745191_0141</name>
</gene>
<accession>A0A1T4JWG0</accession>
<evidence type="ECO:0000256" key="2">
    <source>
        <dbReference type="ARBA" id="ARBA00022723"/>
    </source>
</evidence>
<dbReference type="GO" id="GO:0016791">
    <property type="term" value="F:phosphatase activity"/>
    <property type="evidence" value="ECO:0007669"/>
    <property type="project" value="TreeGrafter"/>
</dbReference>
<evidence type="ECO:0000313" key="6">
    <source>
        <dbReference type="Proteomes" id="UP000243297"/>
    </source>
</evidence>
<protein>
    <submittedName>
        <fullName evidence="5">Putative hydrolase of the HAD superfamily</fullName>
    </submittedName>
</protein>
<dbReference type="Pfam" id="PF13419">
    <property type="entry name" value="HAD_2"/>
    <property type="match status" value="1"/>
</dbReference>
<dbReference type="InterPro" id="IPR041492">
    <property type="entry name" value="HAD_2"/>
</dbReference>
<evidence type="ECO:0000313" key="5">
    <source>
        <dbReference type="EMBL" id="SJZ34582.1"/>
    </source>
</evidence>
<dbReference type="NCBIfam" id="TIGR01549">
    <property type="entry name" value="HAD-SF-IA-v1"/>
    <property type="match status" value="1"/>
</dbReference>
<dbReference type="InterPro" id="IPR051400">
    <property type="entry name" value="HAD-like_hydrolase"/>
</dbReference>
<dbReference type="EMBL" id="FUWY01000001">
    <property type="protein sequence ID" value="SJZ34582.1"/>
    <property type="molecule type" value="Genomic_DNA"/>
</dbReference>
<evidence type="ECO:0000256" key="3">
    <source>
        <dbReference type="ARBA" id="ARBA00022801"/>
    </source>
</evidence>
<dbReference type="GO" id="GO:0046872">
    <property type="term" value="F:metal ion binding"/>
    <property type="evidence" value="ECO:0007669"/>
    <property type="project" value="UniProtKB-KW"/>
</dbReference>
<dbReference type="Gene3D" id="1.10.150.240">
    <property type="entry name" value="Putative phosphatase, domain 2"/>
    <property type="match status" value="1"/>
</dbReference>
<dbReference type="SUPFAM" id="SSF56784">
    <property type="entry name" value="HAD-like"/>
    <property type="match status" value="1"/>
</dbReference>
<dbReference type="InterPro" id="IPR023198">
    <property type="entry name" value="PGP-like_dom2"/>
</dbReference>
<keyword evidence="2" id="KW-0479">Metal-binding</keyword>
<name>A0A1T4JWG0_9FIRM</name>
<keyword evidence="4" id="KW-0460">Magnesium</keyword>
<evidence type="ECO:0000256" key="4">
    <source>
        <dbReference type="ARBA" id="ARBA00022842"/>
    </source>
</evidence>
<comment type="cofactor">
    <cofactor evidence="1">
        <name>Mg(2+)</name>
        <dbReference type="ChEBI" id="CHEBI:18420"/>
    </cofactor>
</comment>
<dbReference type="SFLD" id="SFLDS00003">
    <property type="entry name" value="Haloacid_Dehalogenase"/>
    <property type="match status" value="1"/>
</dbReference>
<dbReference type="STRING" id="118967.SAMN02745191_0141"/>
<dbReference type="Proteomes" id="UP000243297">
    <property type="component" value="Unassembled WGS sequence"/>
</dbReference>
<keyword evidence="3 5" id="KW-0378">Hydrolase</keyword>
<dbReference type="GO" id="GO:0044281">
    <property type="term" value="P:small molecule metabolic process"/>
    <property type="evidence" value="ECO:0007669"/>
    <property type="project" value="UniProtKB-ARBA"/>
</dbReference>
<reference evidence="6" key="1">
    <citation type="submission" date="2017-02" db="EMBL/GenBank/DDBJ databases">
        <authorList>
            <person name="Varghese N."/>
            <person name="Submissions S."/>
        </authorList>
    </citation>
    <scope>NUCLEOTIDE SEQUENCE [LARGE SCALE GENOMIC DNA]</scope>
    <source>
        <strain evidence="6">ATCC 25662</strain>
    </source>
</reference>
<dbReference type="AlphaFoldDB" id="A0A1T4JWG0"/>
<dbReference type="RefSeq" id="WP_078710607.1">
    <property type="nucleotide sequence ID" value="NZ_FUWY01000001.1"/>
</dbReference>
<organism evidence="5 6">
    <name type="scientific">Anaerorhabdus furcosa</name>
    <dbReference type="NCBI Taxonomy" id="118967"/>
    <lineage>
        <taxon>Bacteria</taxon>
        <taxon>Bacillati</taxon>
        <taxon>Bacillota</taxon>
        <taxon>Erysipelotrichia</taxon>
        <taxon>Erysipelotrichales</taxon>
        <taxon>Erysipelotrichaceae</taxon>
        <taxon>Anaerorhabdus</taxon>
    </lineage>
</organism>
<keyword evidence="6" id="KW-1185">Reference proteome</keyword>